<gene>
    <name evidence="1" type="ORF">KEBURONENSIS_00668</name>
    <name evidence="2" type="ORF">KEBURONENSIS_01553</name>
</gene>
<sequence>MDRRTKILGAAIGDIVGSRFEFDNHKSTDFELFHSSCDFTDDTVCSVAVTDWVLQGCPNHWAKLLQNWCLRYPNPMGAYSGIAGWRYGYIGSDYGRDCRSVLRHSSCVARASIGNFATRYSRDFSGG</sequence>
<dbReference type="Proteomes" id="UP000215450">
    <property type="component" value="Unassembled WGS sequence"/>
</dbReference>
<keyword evidence="3" id="KW-1185">Reference proteome</keyword>
<reference evidence="1" key="1">
    <citation type="submission" date="2017-05" db="EMBL/GenBank/DDBJ databases">
        <authorList>
            <person name="Song R."/>
            <person name="Chenine A.L."/>
            <person name="Ruprecht R.M."/>
        </authorList>
    </citation>
    <scope>NUCLEOTIDE SEQUENCE</scope>
    <source>
        <strain evidence="1">Kingella_eburonensis</strain>
    </source>
</reference>
<accession>A0A238HJ54</accession>
<name>A0A238HJ54_9NEIS</name>
<dbReference type="SUPFAM" id="SSF101478">
    <property type="entry name" value="ADP-ribosylglycohydrolase"/>
    <property type="match status" value="1"/>
</dbReference>
<evidence type="ECO:0008006" key="4">
    <source>
        <dbReference type="Google" id="ProtNLM"/>
    </source>
</evidence>
<dbReference type="InterPro" id="IPR036705">
    <property type="entry name" value="Ribosyl_crysJ1_sf"/>
</dbReference>
<evidence type="ECO:0000313" key="3">
    <source>
        <dbReference type="Proteomes" id="UP000215450"/>
    </source>
</evidence>
<organism evidence="1">
    <name type="scientific">Kingella negevensis</name>
    <dbReference type="NCBI Taxonomy" id="1522312"/>
    <lineage>
        <taxon>Bacteria</taxon>
        <taxon>Pseudomonadati</taxon>
        <taxon>Pseudomonadota</taxon>
        <taxon>Betaproteobacteria</taxon>
        <taxon>Neisseriales</taxon>
        <taxon>Neisseriaceae</taxon>
        <taxon>Kingella</taxon>
    </lineage>
</organism>
<dbReference type="AlphaFoldDB" id="A0A238HJ54"/>
<dbReference type="EMBL" id="FXUV02000034">
    <property type="protein sequence ID" value="SNB75008.1"/>
    <property type="molecule type" value="Genomic_DNA"/>
</dbReference>
<reference evidence="2" key="2">
    <citation type="submission" date="2017-06" db="EMBL/GenBank/DDBJ databases">
        <authorList>
            <person name="Kim H.J."/>
            <person name="Triplett B.A."/>
        </authorList>
    </citation>
    <scope>NUCLEOTIDE SEQUENCE [LARGE SCALE GENOMIC DNA]</scope>
    <source>
        <strain evidence="2">Kingella_eburonensis</strain>
    </source>
</reference>
<dbReference type="EMBL" id="FXUV01000085">
    <property type="protein sequence ID" value="SMQ13601.1"/>
    <property type="molecule type" value="Genomic_DNA"/>
</dbReference>
<evidence type="ECO:0000313" key="1">
    <source>
        <dbReference type="EMBL" id="SMQ13601.1"/>
    </source>
</evidence>
<protein>
    <recommendedName>
        <fullName evidence="4">ADP-ribosylglycohydrolase</fullName>
    </recommendedName>
</protein>
<reference evidence="3" key="3">
    <citation type="submission" date="2017-06" db="EMBL/GenBank/DDBJ databases">
        <authorList>
            <person name="Laurent S."/>
        </authorList>
    </citation>
    <scope>NUCLEOTIDE SEQUENCE [LARGE SCALE GENOMIC DNA]</scope>
</reference>
<dbReference type="Gene3D" id="1.10.4080.10">
    <property type="entry name" value="ADP-ribosylation/Crystallin J1"/>
    <property type="match status" value="1"/>
</dbReference>
<evidence type="ECO:0000313" key="2">
    <source>
        <dbReference type="EMBL" id="SNB75008.1"/>
    </source>
</evidence>
<proteinExistence type="predicted"/>